<comment type="caution">
    <text evidence="13">The sequence shown here is derived from an EMBL/GenBank/DDBJ whole genome shotgun (WGS) entry which is preliminary data.</text>
</comment>
<dbReference type="NCBIfam" id="TIGR00834">
    <property type="entry name" value="ae"/>
    <property type="match status" value="1"/>
</dbReference>
<evidence type="ECO:0000256" key="1">
    <source>
        <dbReference type="ARBA" id="ARBA00004554"/>
    </source>
</evidence>
<dbReference type="OrthoDB" id="1735926at2759"/>
<keyword evidence="6 9" id="KW-1133">Transmembrane helix</keyword>
<keyword evidence="4" id="KW-1003">Cell membrane</keyword>
<evidence type="ECO:0000256" key="2">
    <source>
        <dbReference type="ARBA" id="ARBA00010993"/>
    </source>
</evidence>
<feature type="transmembrane region" description="Helical" evidence="9">
    <location>
        <begin position="753"/>
        <end position="774"/>
    </location>
</feature>
<dbReference type="GO" id="GO:0005452">
    <property type="term" value="F:solute:inorganic anion antiporter activity"/>
    <property type="evidence" value="ECO:0007669"/>
    <property type="project" value="InterPro"/>
</dbReference>
<dbReference type="FunFam" id="1.10.287.570:FF:000001">
    <property type="entry name" value="Anion exchange protein"/>
    <property type="match status" value="1"/>
</dbReference>
<feature type="transmembrane region" description="Helical" evidence="9">
    <location>
        <begin position="500"/>
        <end position="518"/>
    </location>
</feature>
<evidence type="ECO:0000256" key="7">
    <source>
        <dbReference type="ARBA" id="ARBA00023065"/>
    </source>
</evidence>
<evidence type="ECO:0000259" key="12">
    <source>
        <dbReference type="Pfam" id="PF07565"/>
    </source>
</evidence>
<feature type="transmembrane region" description="Helical" evidence="9">
    <location>
        <begin position="931"/>
        <end position="958"/>
    </location>
</feature>
<dbReference type="InterPro" id="IPR013769">
    <property type="entry name" value="Band3_cytoplasmic_dom"/>
</dbReference>
<evidence type="ECO:0000256" key="6">
    <source>
        <dbReference type="ARBA" id="ARBA00022989"/>
    </source>
</evidence>
<dbReference type="Gene3D" id="3.40.930.10">
    <property type="entry name" value="Mannitol-specific EII, Chain A"/>
    <property type="match status" value="1"/>
</dbReference>
<dbReference type="Gene3D" id="1.10.287.570">
    <property type="entry name" value="Helical hairpin bin"/>
    <property type="match status" value="1"/>
</dbReference>
<feature type="domain" description="Band 3 cytoplasmic" evidence="12">
    <location>
        <begin position="134"/>
        <end position="417"/>
    </location>
</feature>
<evidence type="ECO:0000313" key="14">
    <source>
        <dbReference type="Proteomes" id="UP000549394"/>
    </source>
</evidence>
<keyword evidence="3 9" id="KW-0813">Transport</keyword>
<dbReference type="AlphaFoldDB" id="A0A7I8VHJ2"/>
<evidence type="ECO:0000256" key="8">
    <source>
        <dbReference type="ARBA" id="ARBA00023136"/>
    </source>
</evidence>
<keyword evidence="5 9" id="KW-0812">Transmembrane</keyword>
<evidence type="ECO:0000256" key="4">
    <source>
        <dbReference type="ARBA" id="ARBA00022475"/>
    </source>
</evidence>
<feature type="region of interest" description="Disordered" evidence="10">
    <location>
        <begin position="57"/>
        <end position="87"/>
    </location>
</feature>
<name>A0A7I8VHJ2_9ANNE</name>
<feature type="domain" description="Bicarbonate transporter-like transmembrane" evidence="11">
    <location>
        <begin position="467"/>
        <end position="1036"/>
    </location>
</feature>
<feature type="transmembrane region" description="Helical" evidence="9">
    <location>
        <begin position="720"/>
        <end position="741"/>
    </location>
</feature>
<dbReference type="InterPro" id="IPR003020">
    <property type="entry name" value="HCO3_transpt_euk"/>
</dbReference>
<reference evidence="13 14" key="1">
    <citation type="submission" date="2020-08" db="EMBL/GenBank/DDBJ databases">
        <authorList>
            <person name="Hejnol A."/>
        </authorList>
    </citation>
    <scope>NUCLEOTIDE SEQUENCE [LARGE SCALE GENOMIC DNA]</scope>
</reference>
<dbReference type="GO" id="GO:0051453">
    <property type="term" value="P:regulation of intracellular pH"/>
    <property type="evidence" value="ECO:0007669"/>
    <property type="project" value="TreeGrafter"/>
</dbReference>
<evidence type="ECO:0000256" key="10">
    <source>
        <dbReference type="SAM" id="MobiDB-lite"/>
    </source>
</evidence>
<evidence type="ECO:0000256" key="3">
    <source>
        <dbReference type="ARBA" id="ARBA00022448"/>
    </source>
</evidence>
<dbReference type="InterPro" id="IPR016152">
    <property type="entry name" value="PTrfase/Anion_transptr"/>
</dbReference>
<evidence type="ECO:0000313" key="13">
    <source>
        <dbReference type="EMBL" id="CAD5115760.1"/>
    </source>
</evidence>
<feature type="transmembrane region" description="Helical" evidence="9">
    <location>
        <begin position="614"/>
        <end position="631"/>
    </location>
</feature>
<evidence type="ECO:0000256" key="5">
    <source>
        <dbReference type="ARBA" id="ARBA00022692"/>
    </source>
</evidence>
<dbReference type="Pfam" id="PF07565">
    <property type="entry name" value="Band_3_cyto"/>
    <property type="match status" value="1"/>
</dbReference>
<feature type="transmembrane region" description="Helical" evidence="9">
    <location>
        <begin position="851"/>
        <end position="875"/>
    </location>
</feature>
<evidence type="ECO:0000259" key="11">
    <source>
        <dbReference type="Pfam" id="PF00955"/>
    </source>
</evidence>
<gene>
    <name evidence="13" type="ORF">DGYR_LOCUS4465</name>
</gene>
<feature type="transmembrane region" description="Helical" evidence="9">
    <location>
        <begin position="978"/>
        <end position="995"/>
    </location>
</feature>
<proteinExistence type="inferred from homology"/>
<dbReference type="Pfam" id="PF00955">
    <property type="entry name" value="HCO3_cotransp"/>
    <property type="match status" value="1"/>
</dbReference>
<sequence>MARNFREDNLDALIINERCFHIPYGDEDVDAEVHHLQQYPSANNSIYIAQSCCQRDSHRKKRKHRKHKSKSQQGTSREGEEGNELNNGYEHVYSRQISTESRVSADGRDLTITQRDASNARITEILQNEDKKAHTIFCEMDELRRDEISGVCTFHETARWLKFEEDVEEEGQRWSKPYVASLPLYFLFQVRDCFTNRTVFCLDIEVNNRAGILKHILSDLCQDQLIPFEKKEEVFLTMMSQVIHLHEVTRQRNGIPLFKRTFSEIANNNRKVNVNGNLGSRGSEHNLLDGNVTNGVIHKQNTHFRKKIPADAEASNVMLATMDFISEPVVGIARLKKSIHLEDVTEVSVPTRFMVIILGSINYKNELHEIGRCISTLMADNIFQEVAYKALDKSDFLAGFDGFLDEVTVLPPTEWDPKIKIEPPNSVRDPETRRQSVKTGNFKKLLLNIDEENECGYPDAGLCRTNRIFGGFLNDVKRRKGHYLSDFKDGLHIQCIGSLFFMYFACLTPIVTFGGLFGDATDENLGVMESILGATICGIAYHVFSGQPLIILGATGPILVYETISYQLCDEWNWNYLSFRFWIGLWCCAIIIVIVAFDLSFLVRYITRFTEESFTFLIGAIFIVEAFRNIYNIKYKFPVNFHPNWQHPPDYSCHCLPPSNNSFNNITDKNITDDYFYVSNSTTNNNLYVNYSQLNYKNCLRMNGTAIGSGCGATVYKDNIYFLSIILFAGTFIVAKCCKSFKSTRFFPERVRVIISDFSIFIAIVVFCIVDYILDLPTPKLIVPDKFRPTREDRSWIIPPFNDNPKWTCIAALGPAIVATILIFMDQQITAIIVNRKEHTLVKGSAYHLDLLIVGLLIGLCSILGLPWFVAEAVLSINHVRSLSKFSKCSIPGEKPKFLGVREQRVTGILVFVLISQSIFMTPLLKHVPMPVLYGVFLFMGISSLRGLQIVQRILIFFMPKKYQPNHPYLRHVQLKRVHLFTLIQLFCLALLWLVKKMPPASIVFPLLILGMTAIRKLLNSLFSRNELKWLDDIMPESHRKDSDSRRTRLQLEGDGDTIEVSRGTVNFELPDGRVLKIPLGTIHYDRDTKQLNICEEIKTKVESLDDLLMQCNKKKPQALKSLLRKSSNFTENDEEENVQILPAVTKPIDEPDGKKPRRNSVKFFINKSDEAAVDCHI</sequence>
<dbReference type="GO" id="GO:0008509">
    <property type="term" value="F:monoatomic anion transmembrane transporter activity"/>
    <property type="evidence" value="ECO:0007669"/>
    <property type="project" value="InterPro"/>
</dbReference>
<feature type="compositionally biased region" description="Basic residues" evidence="10">
    <location>
        <begin position="57"/>
        <end position="70"/>
    </location>
</feature>
<feature type="transmembrane region" description="Helical" evidence="9">
    <location>
        <begin position="581"/>
        <end position="602"/>
    </location>
</feature>
<keyword evidence="7 9" id="KW-0406">Ion transport</keyword>
<keyword evidence="14" id="KW-1185">Reference proteome</keyword>
<dbReference type="Proteomes" id="UP000549394">
    <property type="component" value="Unassembled WGS sequence"/>
</dbReference>
<keyword evidence="8 9" id="KW-0472">Membrane</keyword>
<protein>
    <recommendedName>
        <fullName evidence="9">Anion exchange protein</fullName>
    </recommendedName>
</protein>
<dbReference type="PANTHER" id="PTHR11453">
    <property type="entry name" value="ANION EXCHANGE PROTEIN"/>
    <property type="match status" value="1"/>
</dbReference>
<dbReference type="InterPro" id="IPR003024">
    <property type="entry name" value="Na/HCO3_transpt"/>
</dbReference>
<dbReference type="PRINTS" id="PR01232">
    <property type="entry name" value="NAHCO3TRSPRT"/>
</dbReference>
<accession>A0A7I8VHJ2</accession>
<dbReference type="PRINTS" id="PR01231">
    <property type="entry name" value="HCO3TRNSPORT"/>
</dbReference>
<feature type="transmembrane region" description="Helical" evidence="9">
    <location>
        <begin position="539"/>
        <end position="561"/>
    </location>
</feature>
<organism evidence="13 14">
    <name type="scientific">Dimorphilus gyrociliatus</name>
    <dbReference type="NCBI Taxonomy" id="2664684"/>
    <lineage>
        <taxon>Eukaryota</taxon>
        <taxon>Metazoa</taxon>
        <taxon>Spiralia</taxon>
        <taxon>Lophotrochozoa</taxon>
        <taxon>Annelida</taxon>
        <taxon>Polychaeta</taxon>
        <taxon>Polychaeta incertae sedis</taxon>
        <taxon>Dinophilidae</taxon>
        <taxon>Dimorphilus</taxon>
    </lineage>
</organism>
<dbReference type="GO" id="GO:0008510">
    <property type="term" value="F:sodium:bicarbonate symporter activity"/>
    <property type="evidence" value="ECO:0007669"/>
    <property type="project" value="TreeGrafter"/>
</dbReference>
<feature type="transmembrane region" description="Helical" evidence="9">
    <location>
        <begin position="906"/>
        <end position="925"/>
    </location>
</feature>
<dbReference type="PANTHER" id="PTHR11453:SF36">
    <property type="entry name" value="ANION EXCHANGE PROTEIN"/>
    <property type="match status" value="1"/>
</dbReference>
<comment type="similarity">
    <text evidence="2 9">Belongs to the anion exchanger (TC 2.A.31) family.</text>
</comment>
<dbReference type="SUPFAM" id="SSF55804">
    <property type="entry name" value="Phoshotransferase/anion transport protein"/>
    <property type="match status" value="1"/>
</dbReference>
<dbReference type="EMBL" id="CAJFCJ010000006">
    <property type="protein sequence ID" value="CAD5115760.1"/>
    <property type="molecule type" value="Genomic_DNA"/>
</dbReference>
<dbReference type="InterPro" id="IPR011531">
    <property type="entry name" value="HCO3_transpt-like_TM_dom"/>
</dbReference>
<comment type="subcellular location">
    <subcellularLocation>
        <location evidence="1">Basolateral cell membrane</location>
        <topology evidence="1">Multi-pass membrane protein</topology>
    </subcellularLocation>
    <subcellularLocation>
        <location evidence="9">Membrane</location>
        <topology evidence="9">Multi-pass membrane protein</topology>
    </subcellularLocation>
</comment>
<dbReference type="GO" id="GO:0016323">
    <property type="term" value="C:basolateral plasma membrane"/>
    <property type="evidence" value="ECO:0007669"/>
    <property type="project" value="UniProtKB-SubCell"/>
</dbReference>
<evidence type="ECO:0000256" key="9">
    <source>
        <dbReference type="RuleBase" id="RU362035"/>
    </source>
</evidence>